<gene>
    <name evidence="1" type="ORF">NM688_g4247</name>
</gene>
<sequence length="561" mass="61721">MMADVATHQFSQIPFHHRPTTHSPGIGFGFGLSATSSNASWSSSNVHAPLSPWNVPFSHPQPANIRPAKRRLEPDDEDTRSRPSSDDTMDRSPTPERPKRAVPKRARISSAHPSSLKDSKDGREAKDTAHDDNDVDVGVLLASLPPETLLPLLMSLISSQPALKPSVLALIPRPTLQTASQAIAKSAKKLLDAFPYSTTGTPPPDYATTRSQDFSMAPSFGFGRPVHAFHTAHTPDTHHTAGMRDEYIISRLRPHIQELSTGTCLTPRRPTSFLHALTAHIYEQPPLTQSLLIPQLLPRLIQEWNAWIDRVDQVVNREGGMFGQEVVRSWERGLDEFASAKGNALQPLREKYTIPPPEQFCSISCLVVGAGQGGSTHMLARVAIMDYRGNTIYGTYVQPTIPVTDYRTTTTGITAEHLAPGNATPFNEVQQRVANLIKGKIIIGHALWHDLSVLGIPHPAVATRDVALYQPFRNALRATNTVGLPTLMWQLMRRRVQEGTLSCEENARAALDLYRSHANEWEQAISGGHWPANLPPMPGADPCFLAVPFILNALFLVRTPS</sequence>
<dbReference type="Proteomes" id="UP001148662">
    <property type="component" value="Unassembled WGS sequence"/>
</dbReference>
<organism evidence="1 2">
    <name type="scientific">Phlebia brevispora</name>
    <dbReference type="NCBI Taxonomy" id="194682"/>
    <lineage>
        <taxon>Eukaryota</taxon>
        <taxon>Fungi</taxon>
        <taxon>Dikarya</taxon>
        <taxon>Basidiomycota</taxon>
        <taxon>Agaricomycotina</taxon>
        <taxon>Agaricomycetes</taxon>
        <taxon>Polyporales</taxon>
        <taxon>Meruliaceae</taxon>
        <taxon>Phlebia</taxon>
    </lineage>
</organism>
<evidence type="ECO:0000313" key="1">
    <source>
        <dbReference type="EMBL" id="KAJ3552256.1"/>
    </source>
</evidence>
<name>A0ACC1T360_9APHY</name>
<reference evidence="1" key="1">
    <citation type="submission" date="2022-07" db="EMBL/GenBank/DDBJ databases">
        <title>Genome Sequence of Phlebia brevispora.</title>
        <authorList>
            <person name="Buettner E."/>
        </authorList>
    </citation>
    <scope>NUCLEOTIDE SEQUENCE</scope>
    <source>
        <strain evidence="1">MPL23</strain>
    </source>
</reference>
<comment type="caution">
    <text evidence="1">The sequence shown here is derived from an EMBL/GenBank/DDBJ whole genome shotgun (WGS) entry which is preliminary data.</text>
</comment>
<proteinExistence type="predicted"/>
<dbReference type="EMBL" id="JANHOG010000685">
    <property type="protein sequence ID" value="KAJ3552256.1"/>
    <property type="molecule type" value="Genomic_DNA"/>
</dbReference>
<evidence type="ECO:0000313" key="2">
    <source>
        <dbReference type="Proteomes" id="UP001148662"/>
    </source>
</evidence>
<protein>
    <submittedName>
        <fullName evidence="1">Uncharacterized protein</fullName>
    </submittedName>
</protein>
<accession>A0ACC1T360</accession>
<keyword evidence="2" id="KW-1185">Reference proteome</keyword>